<evidence type="ECO:0000256" key="3">
    <source>
        <dbReference type="ARBA" id="ARBA00004651"/>
    </source>
</evidence>
<evidence type="ECO:0000256" key="6">
    <source>
        <dbReference type="ARBA" id="ARBA00022475"/>
    </source>
</evidence>
<reference evidence="17" key="1">
    <citation type="submission" date="2024-07" db="EMBL/GenBank/DDBJ databases">
        <authorList>
            <person name="Biller S.J."/>
        </authorList>
    </citation>
    <scope>NUCLEOTIDE SEQUENCE</scope>
    <source>
        <strain evidence="17">WC2420</strain>
    </source>
</reference>
<dbReference type="NCBIfam" id="TIGR00206">
    <property type="entry name" value="fliF"/>
    <property type="match status" value="1"/>
</dbReference>
<evidence type="ECO:0000256" key="7">
    <source>
        <dbReference type="ARBA" id="ARBA00022692"/>
    </source>
</evidence>
<evidence type="ECO:0000256" key="12">
    <source>
        <dbReference type="PIRNR" id="PIRNR004862"/>
    </source>
</evidence>
<dbReference type="InterPro" id="IPR043427">
    <property type="entry name" value="YscJ/FliF"/>
</dbReference>
<dbReference type="PANTHER" id="PTHR30046:SF0">
    <property type="entry name" value="FLAGELLAR M-RING PROTEIN"/>
    <property type="match status" value="1"/>
</dbReference>
<evidence type="ECO:0000259" key="16">
    <source>
        <dbReference type="Pfam" id="PF08345"/>
    </source>
</evidence>
<dbReference type="GO" id="GO:0009431">
    <property type="term" value="C:bacterial-type flagellum basal body, MS ring"/>
    <property type="evidence" value="ECO:0007669"/>
    <property type="project" value="InterPro"/>
</dbReference>
<evidence type="ECO:0000256" key="9">
    <source>
        <dbReference type="ARBA" id="ARBA00023136"/>
    </source>
</evidence>
<dbReference type="RefSeq" id="WP_369789342.1">
    <property type="nucleotide sequence ID" value="NZ_CP165628.1"/>
</dbReference>
<evidence type="ECO:0000259" key="15">
    <source>
        <dbReference type="Pfam" id="PF01514"/>
    </source>
</evidence>
<sequence>MFEKIKQYLLLLQFPSSKNSIMFAAAAVFLTAVITFSLWNSNQGFIALFGSQENIPMAQVAEVLGGEAIPYRVNPDNGQILVKENALSRARMALASKGISAIIPTGYELMDKDQVLGSSQFIQNVRYKRSLEGELAKSIMVLDAVEHARVHLAIVESSSFVVNSQPDSSASVVIHLRYGKQMNDQQIGAIIQLVAGSVPGMKAENVRVVDQHGNLLSENYLAQREGTPNAKNGHDIAEKLRNEATTNLSNLLVSIVGANNFRISVSPTLNLNKVEETQERYIGAPRVSDENVNQENTTNELALGIPGSLSNRPINKADTSSPQALSTRNQAQRKYAYDRNIRHVLFPGYTLEKMSVAIVLNQSAPQLAKWKAEQLTPLNKLMIDAAGLDLSRGDSLTLNMMAFSNPPEIALPIVRWWQDSAAQEWAKLGLMALIALLIALFVARPLIQRFTAKEASSENTENTQVPVEVASQEASESISDLTRRNVFAEDDEFLPQSSGIEERIRCLQALTHSETERVAEVIKQWINCNERSDS</sequence>
<dbReference type="PIRSF" id="PIRSF004862">
    <property type="entry name" value="FliF"/>
    <property type="match status" value="1"/>
</dbReference>
<keyword evidence="17" id="KW-0966">Cell projection</keyword>
<feature type="domain" description="Flagellar M-ring N-terminal" evidence="15">
    <location>
        <begin position="47"/>
        <end position="217"/>
    </location>
</feature>
<feature type="compositionally biased region" description="Polar residues" evidence="13">
    <location>
        <begin position="308"/>
        <end position="329"/>
    </location>
</feature>
<dbReference type="Pfam" id="PF08345">
    <property type="entry name" value="YscJ_FliF_C"/>
    <property type="match status" value="1"/>
</dbReference>
<dbReference type="InterPro" id="IPR000067">
    <property type="entry name" value="FlgMring_FliF"/>
</dbReference>
<dbReference type="PANTHER" id="PTHR30046">
    <property type="entry name" value="FLAGELLAR M-RING PROTEIN"/>
    <property type="match status" value="1"/>
</dbReference>
<dbReference type="InterPro" id="IPR013556">
    <property type="entry name" value="Flag_M-ring_C"/>
</dbReference>
<keyword evidence="10 12" id="KW-0975">Bacterial flagellum</keyword>
<dbReference type="InterPro" id="IPR045851">
    <property type="entry name" value="AMP-bd_C_sf"/>
</dbReference>
<dbReference type="EMBL" id="CP165628">
    <property type="protein sequence ID" value="XDU72600.1"/>
    <property type="molecule type" value="Genomic_DNA"/>
</dbReference>
<dbReference type="Pfam" id="PF01514">
    <property type="entry name" value="YscJ_FliF"/>
    <property type="match status" value="1"/>
</dbReference>
<keyword evidence="17" id="KW-0969">Cilium</keyword>
<evidence type="ECO:0000256" key="5">
    <source>
        <dbReference type="ARBA" id="ARBA00017949"/>
    </source>
</evidence>
<keyword evidence="8 14" id="KW-1133">Transmembrane helix</keyword>
<evidence type="ECO:0000256" key="4">
    <source>
        <dbReference type="ARBA" id="ARBA00007971"/>
    </source>
</evidence>
<protein>
    <recommendedName>
        <fullName evidence="5 12">Flagellar M-ring protein</fullName>
    </recommendedName>
</protein>
<keyword evidence="7 14" id="KW-0812">Transmembrane</keyword>
<feature type="region of interest" description="Disordered" evidence="13">
    <location>
        <begin position="302"/>
        <end position="329"/>
    </location>
</feature>
<dbReference type="GO" id="GO:0071973">
    <property type="term" value="P:bacterial-type flagellum-dependent cell motility"/>
    <property type="evidence" value="ECO:0007669"/>
    <property type="project" value="InterPro"/>
</dbReference>
<evidence type="ECO:0000313" key="17">
    <source>
        <dbReference type="EMBL" id="XDU72600.1"/>
    </source>
</evidence>
<dbReference type="AlphaFoldDB" id="A0AB39VQE8"/>
<feature type="transmembrane region" description="Helical" evidence="14">
    <location>
        <begin position="21"/>
        <end position="39"/>
    </location>
</feature>
<evidence type="ECO:0000256" key="1">
    <source>
        <dbReference type="ARBA" id="ARBA00003820"/>
    </source>
</evidence>
<comment type="similarity">
    <text evidence="4 12">Belongs to the FliF family.</text>
</comment>
<comment type="subunit">
    <text evidence="11">The basal body constitutes a major portion of the flagellar organelle and consists of four rings (L,P,S, and M) mounted on a central rod. The M ring is integral to the inner membrane of the cell and may be connected to the flagellar rod via the S ring. The S (supramembrane ring) lies just distal to the M ring. The L and P rings lie in the outer membrane and the periplasmic space, respectively.</text>
</comment>
<evidence type="ECO:0000256" key="13">
    <source>
        <dbReference type="SAM" id="MobiDB-lite"/>
    </source>
</evidence>
<evidence type="ECO:0000256" key="10">
    <source>
        <dbReference type="ARBA" id="ARBA00023143"/>
    </source>
</evidence>
<comment type="subcellular location">
    <subcellularLocation>
        <location evidence="2 12">Bacterial flagellum basal body</location>
    </subcellularLocation>
    <subcellularLocation>
        <location evidence="3">Cell membrane</location>
        <topology evidence="3">Multi-pass membrane protein</topology>
    </subcellularLocation>
</comment>
<dbReference type="InterPro" id="IPR006182">
    <property type="entry name" value="FliF_N_dom"/>
</dbReference>
<evidence type="ECO:0000256" key="11">
    <source>
        <dbReference type="ARBA" id="ARBA00025936"/>
    </source>
</evidence>
<keyword evidence="6" id="KW-1003">Cell membrane</keyword>
<dbReference type="PRINTS" id="PR01009">
    <property type="entry name" value="FLGMRINGFLIF"/>
</dbReference>
<organism evidence="17">
    <name type="scientific">Rouxiella sp. WC2420</name>
    <dbReference type="NCBI Taxonomy" id="3234145"/>
    <lineage>
        <taxon>Bacteria</taxon>
        <taxon>Pseudomonadati</taxon>
        <taxon>Pseudomonadota</taxon>
        <taxon>Gammaproteobacteria</taxon>
        <taxon>Enterobacterales</taxon>
        <taxon>Yersiniaceae</taxon>
        <taxon>Rouxiella</taxon>
    </lineage>
</organism>
<comment type="function">
    <text evidence="1 12">The M ring may be actively involved in energy transduction.</text>
</comment>
<keyword evidence="9 14" id="KW-0472">Membrane</keyword>
<proteinExistence type="inferred from homology"/>
<accession>A0AB39VQE8</accession>
<evidence type="ECO:0000256" key="2">
    <source>
        <dbReference type="ARBA" id="ARBA00004117"/>
    </source>
</evidence>
<name>A0AB39VQE8_9GAMM</name>
<evidence type="ECO:0000256" key="14">
    <source>
        <dbReference type="SAM" id="Phobius"/>
    </source>
</evidence>
<evidence type="ECO:0000256" key="8">
    <source>
        <dbReference type="ARBA" id="ARBA00022989"/>
    </source>
</evidence>
<feature type="domain" description="Flagellar M-ring C-terminal" evidence="16">
    <location>
        <begin position="252"/>
        <end position="403"/>
    </location>
</feature>
<keyword evidence="17" id="KW-0282">Flagellum</keyword>
<dbReference type="GO" id="GO:0005886">
    <property type="term" value="C:plasma membrane"/>
    <property type="evidence" value="ECO:0007669"/>
    <property type="project" value="UniProtKB-SubCell"/>
</dbReference>
<dbReference type="GO" id="GO:0003774">
    <property type="term" value="F:cytoskeletal motor activity"/>
    <property type="evidence" value="ECO:0007669"/>
    <property type="project" value="InterPro"/>
</dbReference>
<dbReference type="Gene3D" id="3.30.300.30">
    <property type="match status" value="1"/>
</dbReference>
<gene>
    <name evidence="17" type="primary">fliF</name>
    <name evidence="17" type="ORF">AB3G37_00250</name>
</gene>